<dbReference type="OrthoDB" id="2294468at2"/>
<dbReference type="AlphaFoldDB" id="A0A401ISI9"/>
<proteinExistence type="predicted"/>
<dbReference type="RefSeq" id="WP_124975959.1">
    <property type="nucleotide sequence ID" value="NZ_BFFP01000012.1"/>
</dbReference>
<accession>A0A401ISI9</accession>
<evidence type="ECO:0000256" key="1">
    <source>
        <dbReference type="SAM" id="Phobius"/>
    </source>
</evidence>
<keyword evidence="3" id="KW-1185">Reference proteome</keyword>
<name>A0A401ISI9_9LACO</name>
<comment type="caution">
    <text evidence="2">The sequence shown here is derived from an EMBL/GenBank/DDBJ whole genome shotgun (WGS) entry which is preliminary data.</text>
</comment>
<keyword evidence="1" id="KW-0812">Transmembrane</keyword>
<dbReference type="EMBL" id="BFFP01000012">
    <property type="protein sequence ID" value="GBG94499.1"/>
    <property type="molecule type" value="Genomic_DNA"/>
</dbReference>
<keyword evidence="1" id="KW-0472">Membrane</keyword>
<gene>
    <name evidence="2" type="ORF">LFYK43_09580</name>
</gene>
<evidence type="ECO:0000313" key="3">
    <source>
        <dbReference type="Proteomes" id="UP000286848"/>
    </source>
</evidence>
<feature type="transmembrane region" description="Helical" evidence="1">
    <location>
        <begin position="59"/>
        <end position="75"/>
    </location>
</feature>
<reference evidence="2 3" key="1">
    <citation type="journal article" date="2019" name="Int. J. Syst. Evol. Microbiol.">
        <title>Lactobacillus salitolerans sp. nov., a novel lactic acid bacterium isolated from spent mushroom substrates.</title>
        <authorList>
            <person name="Tohno M."/>
            <person name="Tanizawa Y."/>
            <person name="Kojima Y."/>
            <person name="Sakamoto M."/>
            <person name="Nakamura Y."/>
            <person name="Ohkuma M."/>
            <person name="Kobayashi H."/>
        </authorList>
    </citation>
    <scope>NUCLEOTIDE SEQUENCE [LARGE SCALE GENOMIC DNA]</scope>
    <source>
        <strain evidence="2 3">YK43</strain>
    </source>
</reference>
<evidence type="ECO:0000313" key="2">
    <source>
        <dbReference type="EMBL" id="GBG94499.1"/>
    </source>
</evidence>
<organism evidence="2 3">
    <name type="scientific">Ligilactobacillus salitolerans</name>
    <dbReference type="NCBI Taxonomy" id="1808352"/>
    <lineage>
        <taxon>Bacteria</taxon>
        <taxon>Bacillati</taxon>
        <taxon>Bacillota</taxon>
        <taxon>Bacilli</taxon>
        <taxon>Lactobacillales</taxon>
        <taxon>Lactobacillaceae</taxon>
        <taxon>Ligilactobacillus</taxon>
    </lineage>
</organism>
<keyword evidence="1" id="KW-1133">Transmembrane helix</keyword>
<dbReference type="Proteomes" id="UP000286848">
    <property type="component" value="Unassembled WGS sequence"/>
</dbReference>
<protein>
    <submittedName>
        <fullName evidence="2">Uncharacterized protein</fullName>
    </submittedName>
</protein>
<feature type="transmembrane region" description="Helical" evidence="1">
    <location>
        <begin position="6"/>
        <end position="24"/>
    </location>
</feature>
<sequence length="114" mass="13169">MDIGAGVVYVMLFVLMIYNLRRNYHLTKLRSKAKIRQPEKLSKQEQGTLKGYTADKKKWSILGQIFFLTSLFMAFKGTLAQLAFFMDLYTVAMIVVSNRDIDIIKLLRQPSQSN</sequence>